<proteinExistence type="predicted"/>
<organism evidence="7 8">
    <name type="scientific">Gopherus agassizii</name>
    <name type="common">Agassiz's desert tortoise</name>
    <dbReference type="NCBI Taxonomy" id="38772"/>
    <lineage>
        <taxon>Eukaryota</taxon>
        <taxon>Metazoa</taxon>
        <taxon>Chordata</taxon>
        <taxon>Craniata</taxon>
        <taxon>Vertebrata</taxon>
        <taxon>Euteleostomi</taxon>
        <taxon>Archelosauria</taxon>
        <taxon>Testudinata</taxon>
        <taxon>Testudines</taxon>
        <taxon>Cryptodira</taxon>
        <taxon>Durocryptodira</taxon>
        <taxon>Testudinoidea</taxon>
        <taxon>Testudinidae</taxon>
        <taxon>Gopherus</taxon>
    </lineage>
</organism>
<evidence type="ECO:0000256" key="4">
    <source>
        <dbReference type="ARBA" id="ARBA00023271"/>
    </source>
</evidence>
<dbReference type="Proteomes" id="UP000291020">
    <property type="component" value="Unassembled WGS sequence"/>
</dbReference>
<evidence type="ECO:0000256" key="3">
    <source>
        <dbReference type="ARBA" id="ARBA00023128"/>
    </source>
</evidence>
<dbReference type="Ensembl" id="ENSGAGT00000022920.1">
    <property type="protein sequence ID" value="ENSGAGP00000020108.1"/>
    <property type="gene ID" value="ENSGAGG00000014841.1"/>
</dbReference>
<reference evidence="7" key="2">
    <citation type="submission" date="2025-08" db="UniProtKB">
        <authorList>
            <consortium name="Ensembl"/>
        </authorList>
    </citation>
    <scope>IDENTIFICATION</scope>
</reference>
<keyword evidence="3" id="KW-0496">Mitochondrion</keyword>
<dbReference type="PANTHER" id="PTHR34260:SF1">
    <property type="entry name" value="UBIQUINOL-CYTOCHROME-C REDUCTASE COMPLEX ASSEMBLY FACTOR 2"/>
    <property type="match status" value="1"/>
</dbReference>
<dbReference type="PANTHER" id="PTHR34260">
    <property type="entry name" value="UBIQUINOL-CYTOCHROME-C REDUCTASE COMPLEX ASSEMBLY FACTOR 2"/>
    <property type="match status" value="1"/>
</dbReference>
<evidence type="ECO:0000256" key="1">
    <source>
        <dbReference type="ARBA" id="ARBA00004436"/>
    </source>
</evidence>
<dbReference type="STRING" id="38772.ENSGAGP00000020108"/>
<evidence type="ECO:0000256" key="2">
    <source>
        <dbReference type="ARBA" id="ARBA00022946"/>
    </source>
</evidence>
<evidence type="ECO:0000313" key="7">
    <source>
        <dbReference type="Ensembl" id="ENSGAGP00000020108.1"/>
    </source>
</evidence>
<name>A0A452HY23_9SAUR</name>
<keyword evidence="2" id="KW-0809">Transit peptide</keyword>
<keyword evidence="4" id="KW-1135">Mitochondrion nucleoid</keyword>
<protein>
    <recommendedName>
        <fullName evidence="6">Mitochondrial nucleoid factor 1</fullName>
    </recommendedName>
    <alternativeName>
        <fullName evidence="5">Mitochondrial protein M19</fullName>
    </alternativeName>
</protein>
<dbReference type="InterPro" id="IPR037698">
    <property type="entry name" value="UQCC2"/>
</dbReference>
<keyword evidence="8" id="KW-1185">Reference proteome</keyword>
<dbReference type="GO" id="GO:0042645">
    <property type="term" value="C:mitochondrial nucleoid"/>
    <property type="evidence" value="ECO:0007669"/>
    <property type="project" value="UniProtKB-SubCell"/>
</dbReference>
<reference evidence="8" key="1">
    <citation type="journal article" date="2017" name="PLoS ONE">
        <title>The Agassiz's desert tortoise genome provides a resource for the conservation of a threatened species.</title>
        <authorList>
            <person name="Tollis M."/>
            <person name="DeNardo D.F."/>
            <person name="Cornelius J.A."/>
            <person name="Dolby G.A."/>
            <person name="Edwards T."/>
            <person name="Henen B.T."/>
            <person name="Karl A.E."/>
            <person name="Murphy R.W."/>
            <person name="Kusumi K."/>
        </authorList>
    </citation>
    <scope>NUCLEOTIDE SEQUENCE [LARGE SCALE GENOMIC DNA]</scope>
</reference>
<dbReference type="GO" id="GO:0034551">
    <property type="term" value="P:mitochondrial respiratory chain complex III assembly"/>
    <property type="evidence" value="ECO:0007669"/>
    <property type="project" value="TreeGrafter"/>
</dbReference>
<evidence type="ECO:0000313" key="8">
    <source>
        <dbReference type="Proteomes" id="UP000291020"/>
    </source>
</evidence>
<evidence type="ECO:0000256" key="6">
    <source>
        <dbReference type="ARBA" id="ARBA00032983"/>
    </source>
</evidence>
<dbReference type="Pfam" id="PF20180">
    <property type="entry name" value="UQCC2_CBP6"/>
    <property type="match status" value="1"/>
</dbReference>
<accession>A0A452HY23</accession>
<reference evidence="7" key="3">
    <citation type="submission" date="2025-09" db="UniProtKB">
        <authorList>
            <consortium name="Ensembl"/>
        </authorList>
    </citation>
    <scope>IDENTIFICATION</scope>
</reference>
<evidence type="ECO:0000256" key="5">
    <source>
        <dbReference type="ARBA" id="ARBA00031206"/>
    </source>
</evidence>
<comment type="subcellular location">
    <subcellularLocation>
        <location evidence="1">Mitochondrion matrix</location>
        <location evidence="1">Mitochondrion nucleoid</location>
    </subcellularLocation>
</comment>
<dbReference type="AlphaFoldDB" id="A0A452HY23"/>
<sequence>MAATRYRRFLKLCEEWPVEETKRGRDLGAFLRQRVAQAFREGESTQVSAAGHLYLQSLPPIPRHPLTPVP</sequence>